<proteinExistence type="predicted"/>
<protein>
    <submittedName>
        <fullName evidence="1">Uncharacterized protein</fullName>
    </submittedName>
</protein>
<comment type="caution">
    <text evidence="1">The sequence shown here is derived from an EMBL/GenBank/DDBJ whole genome shotgun (WGS) entry which is preliminary data.</text>
</comment>
<dbReference type="Proteomes" id="UP000631034">
    <property type="component" value="Unassembled WGS sequence"/>
</dbReference>
<gene>
    <name evidence="1" type="ORF">IHV25_02060</name>
</gene>
<evidence type="ECO:0000313" key="1">
    <source>
        <dbReference type="EMBL" id="MBE1236439.1"/>
    </source>
</evidence>
<accession>A0A8J7CCZ6</accession>
<evidence type="ECO:0000313" key="2">
    <source>
        <dbReference type="Proteomes" id="UP000631034"/>
    </source>
</evidence>
<dbReference type="AlphaFoldDB" id="A0A8J7CCZ6"/>
<sequence>MATTENQNRWREKHHTVKRQLNVMARSFIHDTLVKIARSQGLRGKGEAVTFATFVTMALEEHAAINPEAKRLLDLYRDAYARDRDMYAP</sequence>
<keyword evidence="2" id="KW-1185">Reference proteome</keyword>
<reference evidence="1" key="1">
    <citation type="submission" date="2020-10" db="EMBL/GenBank/DDBJ databases">
        <title>Genome sequence of the unusual species of purple photosynthetic bacteria, Phaeovibrio sulfidiphilus DSM 23193, type strain.</title>
        <authorList>
            <person name="Kyndt J.A."/>
            <person name="Meyer T.E."/>
        </authorList>
    </citation>
    <scope>NUCLEOTIDE SEQUENCE</scope>
    <source>
        <strain evidence="1">DSM 23193</strain>
    </source>
</reference>
<name>A0A8J7CCZ6_9PROT</name>
<dbReference type="EMBL" id="JACZHT010000001">
    <property type="protein sequence ID" value="MBE1236439.1"/>
    <property type="molecule type" value="Genomic_DNA"/>
</dbReference>
<dbReference type="RefSeq" id="WP_192533300.1">
    <property type="nucleotide sequence ID" value="NZ_JACZHT010000001.1"/>
</dbReference>
<organism evidence="1 2">
    <name type="scientific">Phaeovibrio sulfidiphilus</name>
    <dbReference type="NCBI Taxonomy" id="1220600"/>
    <lineage>
        <taxon>Bacteria</taxon>
        <taxon>Pseudomonadati</taxon>
        <taxon>Pseudomonadota</taxon>
        <taxon>Alphaproteobacteria</taxon>
        <taxon>Rhodospirillales</taxon>
        <taxon>Rhodospirillaceae</taxon>
        <taxon>Phaeovibrio</taxon>
    </lineage>
</organism>